<dbReference type="InterPro" id="IPR016024">
    <property type="entry name" value="ARM-type_fold"/>
</dbReference>
<keyword evidence="4 6" id="KW-0560">Oxidoreductase</keyword>
<organism evidence="9 10">
    <name type="scientific">Tetradesmus obliquus</name>
    <name type="common">Green alga</name>
    <name type="synonym">Acutodesmus obliquus</name>
    <dbReference type="NCBI Taxonomy" id="3088"/>
    <lineage>
        <taxon>Eukaryota</taxon>
        <taxon>Viridiplantae</taxon>
        <taxon>Chlorophyta</taxon>
        <taxon>core chlorophytes</taxon>
        <taxon>Chlorophyceae</taxon>
        <taxon>CS clade</taxon>
        <taxon>Sphaeropleales</taxon>
        <taxon>Scenedesmaceae</taxon>
        <taxon>Tetradesmus</taxon>
    </lineage>
</organism>
<dbReference type="InterPro" id="IPR046837">
    <property type="entry name" value="Laa1/Sip1/HEATR5-like_HEAT"/>
</dbReference>
<proteinExistence type="predicted"/>
<reference evidence="9 10" key="1">
    <citation type="submission" date="2023-05" db="EMBL/GenBank/DDBJ databases">
        <title>A 100% complete, gapless, phased diploid assembly of the Scenedesmus obliquus UTEX 3031 genome.</title>
        <authorList>
            <person name="Biondi T.C."/>
            <person name="Hanschen E.R."/>
            <person name="Kwon T."/>
            <person name="Eng W."/>
            <person name="Kruse C.P.S."/>
            <person name="Koehler S.I."/>
            <person name="Kunde Y."/>
            <person name="Gleasner C.D."/>
            <person name="You Mak K.T."/>
            <person name="Polle J."/>
            <person name="Hovde B.T."/>
            <person name="Starkenburg S.R."/>
        </authorList>
    </citation>
    <scope>NUCLEOTIDE SEQUENCE [LARGE SCALE GENOMIC DNA]</scope>
    <source>
        <strain evidence="9 10">DOE0152z</strain>
    </source>
</reference>
<keyword evidence="3 6" id="KW-0274">FAD</keyword>
<evidence type="ECO:0000256" key="3">
    <source>
        <dbReference type="ARBA" id="ARBA00022827"/>
    </source>
</evidence>
<dbReference type="SUPFAM" id="SSF48371">
    <property type="entry name" value="ARM repeat"/>
    <property type="match status" value="1"/>
</dbReference>
<feature type="region of interest" description="Disordered" evidence="7">
    <location>
        <begin position="1420"/>
        <end position="1448"/>
    </location>
</feature>
<feature type="region of interest" description="Disordered" evidence="7">
    <location>
        <begin position="551"/>
        <end position="577"/>
    </location>
</feature>
<evidence type="ECO:0000256" key="1">
    <source>
        <dbReference type="ARBA" id="ARBA00001974"/>
    </source>
</evidence>
<gene>
    <name evidence="9" type="ORF">OEZ85_007613</name>
</gene>
<evidence type="ECO:0000256" key="4">
    <source>
        <dbReference type="ARBA" id="ARBA00023002"/>
    </source>
</evidence>
<evidence type="ECO:0000256" key="6">
    <source>
        <dbReference type="RuleBase" id="RU371123"/>
    </source>
</evidence>
<dbReference type="Proteomes" id="UP001244341">
    <property type="component" value="Chromosome 1b"/>
</dbReference>
<evidence type="ECO:0000313" key="9">
    <source>
        <dbReference type="EMBL" id="WIA08159.1"/>
    </source>
</evidence>
<dbReference type="PROSITE" id="PS51324">
    <property type="entry name" value="ERV_ALR"/>
    <property type="match status" value="1"/>
</dbReference>
<protein>
    <recommendedName>
        <fullName evidence="6">Sulfhydryl oxidase</fullName>
        <ecNumber evidence="6">1.8.3.2</ecNumber>
    </recommendedName>
</protein>
<evidence type="ECO:0000256" key="7">
    <source>
        <dbReference type="SAM" id="MobiDB-lite"/>
    </source>
</evidence>
<evidence type="ECO:0000259" key="8">
    <source>
        <dbReference type="PROSITE" id="PS51324"/>
    </source>
</evidence>
<dbReference type="InterPro" id="IPR036774">
    <property type="entry name" value="ERV/ALR_sulphydryl_oxid_sf"/>
</dbReference>
<comment type="catalytic activity">
    <reaction evidence="6">
        <text>2 R'C(R)SH + O2 = R'C(R)S-S(R)CR' + H2O2</text>
        <dbReference type="Rhea" id="RHEA:17357"/>
        <dbReference type="ChEBI" id="CHEBI:15379"/>
        <dbReference type="ChEBI" id="CHEBI:16240"/>
        <dbReference type="ChEBI" id="CHEBI:16520"/>
        <dbReference type="ChEBI" id="CHEBI:17412"/>
        <dbReference type="EC" id="1.8.3.2"/>
    </reaction>
</comment>
<sequence>MSQQQRSINAVFYDEEDCLGFGVFVAELELILGTSRDRRPDQVQLLELLQKLQASISTSESSVLKKHQKRCEAALYDIIYKGGCGVVRNLVATCLSRLYAAGDMLPLFSSVYALQSFLQDAKSTATEAVRLSVLDVLVHLIATMGRFLASSSIESMAIAAKALGKGSSSSMKLAGLRLAAAVSETLPHSDRNTAAVQAEAWKLLEKHIKDKEKGPDDLRAAYAALLAAMCRAGGSFLWTAAGYYAEESLKLAVAGLTDEAVTQTTREAFAVALADLAMAAQQSNPALAAALEAEKKPAKRQQLEKTASSMFQAAMVQPFVDAAVQGSVCTSPALAPLYQDVCTALALGWTHYASRLASAGAPAAAAAAAPDALVALALRAVAMLESCSKAAIQAAGQQPQLATENIGACLAGGEMPAPTAAVIYFMRTAVICRLPEPSQRRLLSELARATSHAIAPPAIVAAMEGCGVLLELLGEVHDEAAIKAVENAAMSKLSASSTAVRHQAAAVLAALALSSPALLAWLFGECLEGVETFCQQLMLLAAPYTKPRASAVSSSGGPPGSNAWSPGTPRGAPDSQTKHCIDGLHGNALAVGALLVASARSALGAPSRLTRSVFWIAKRMISQPYCSCPWAVAAEREAGYMLLGCMCASAAPGLLAGRKKQQQILELFEIALGQSAADALTGTAAVAAAAAAAGASAGAASAAAGGSAAAAGSPQIGGLGSGDVEKELAVSCWWRAAALQALSAYVLGVMGKGFAEDPAQQVRVIASLLSPLLELMGTGGSRVNPDAAACVSFSSLKHMLNSQDALLGPWLPGRDMLEDELRTFVGERGGPQQHPWEVGAAFTEGFITYSQALLPPDDTEAAAAAAANATAAAAAATAAAGADGAAAAAAAAAATGGDSSSFSSRGVAGGSGSTDVAEQQRRGVDGVRLRRRFMPYPQPYALGPALLEAQLWLLGKLLAIVNSSSQMQVLEVMLNAVNVKSFAALAASSGRAAAARQRAANCTAVALAGLAGLAPLAKRVRGDGSDKLAERVLHLASCMLEDQVCDPCLVRAGAEMMAAAACIGSNTLALGQVKAITTQLSSMMDDVGAAAAAAGSTLASGSSMDAAGSSSPELRGVLCLVLGCIHRARGGPTLQPTVAATVEALVAVASRPAGMAHIWALHGLWLLASAAGPAYAPHVKRSLQLALELLVSSFGDHPMLQPAAARLANAMIAVLGNDFTLGSAAYSRCKTLVTDNSGSLSAAAAAAAGVSSSGAAAGGPGAAAGGVPVAAGSVEGLKGLAVTWAELEQVLFAQQLILFAPQAVPAEKHLPLLLLTLTSSRPALRRAAAATLRHLADRDAAGLAKAHIESSLLAALDGESESSTASQLRSTLAALLAASAPQQPGYWLKLLGAVALAAPPPAAAGQAAAAGAITIEADEDDEADARAATPPPAAAAHTPSAAPAAAATQPGAPLSAAAAAAAAAAIVRLPPTPRLRTRLFAAELLLSLFAAVGPDPRHRFPKPKYDEGMPAAAAAAADSNAARRSTEGAEDGSQDFLVSHLQRLIDLGYKLTTGSAEFLRPSGAKLLQATLRFFGAVPDPDVPEVLLLEQYQAQFVAALRAALAPGAAAAAAVPEQQLKAGKAALAQLVTGAVVPEAAALIHAAMNSGRGPLAGSELAAVTEGLKVLLLLSNRTAAQGEAAQVAVMHVLVPLLVEVAAPPAGTPVTPLLRDMACKLVEDFEYPDAATGERKTAKTGDVINMRCDSVVCPNPPVPDCYMNEGICAEDEWCQLEDQVRFGPWAMAGGETPNVSPGDCAYFKQQGYQWIFDQVCCNSSHWGPWQAPMPNTCVKIRPPNTCFQGPWWDSTSWCKVGSKANNQFYTGLPLEELKEVAQALLLQLPVEHYTNPLSVKFWHSPAADVARGKIQGILAALWPQSYRAATRFPLDIPDPRHAGSVHSTGWNHTAAKAASLYHQSNKVWSTIQTLVHNMKDPMPPTQVAASRALAVWLRQHFMCCNCRGMWANYVLNHLGLPPKSSSRYDHTRWWWRAHNMVSEHAASSRGGHPWVWPSQTDEEFSAQHAQYGGKLRCQNPWFLPYEFAELMWKIPGN</sequence>
<dbReference type="InterPro" id="IPR017905">
    <property type="entry name" value="ERV/ALR_sulphydryl_oxidase"/>
</dbReference>
<feature type="domain" description="ERV/ALR sulfhydryl oxidase" evidence="8">
    <location>
        <begin position="1947"/>
        <end position="2055"/>
    </location>
</feature>
<evidence type="ECO:0000256" key="2">
    <source>
        <dbReference type="ARBA" id="ARBA00022630"/>
    </source>
</evidence>
<keyword evidence="5" id="KW-1015">Disulfide bond</keyword>
<name>A0ABY8TGG2_TETOB</name>
<dbReference type="EMBL" id="CP126208">
    <property type="protein sequence ID" value="WIA08159.1"/>
    <property type="molecule type" value="Genomic_DNA"/>
</dbReference>
<keyword evidence="2 6" id="KW-0285">Flavoprotein</keyword>
<dbReference type="PANTHER" id="PTHR46975">
    <property type="entry name" value="PROTEIN SWEETIE"/>
    <property type="match status" value="1"/>
</dbReference>
<dbReference type="InterPro" id="IPR044218">
    <property type="entry name" value="SWEETIE"/>
</dbReference>
<feature type="compositionally biased region" description="Low complexity" evidence="7">
    <location>
        <begin position="1434"/>
        <end position="1448"/>
    </location>
</feature>
<dbReference type="PANTHER" id="PTHR46975:SF2">
    <property type="entry name" value="PROTEIN SWEETIE"/>
    <property type="match status" value="1"/>
</dbReference>
<feature type="region of interest" description="Disordered" evidence="7">
    <location>
        <begin position="896"/>
        <end position="922"/>
    </location>
</feature>
<dbReference type="EC" id="1.8.3.2" evidence="6"/>
<evidence type="ECO:0000256" key="5">
    <source>
        <dbReference type="ARBA" id="ARBA00023157"/>
    </source>
</evidence>
<comment type="cofactor">
    <cofactor evidence="1 6">
        <name>FAD</name>
        <dbReference type="ChEBI" id="CHEBI:57692"/>
    </cofactor>
</comment>
<evidence type="ECO:0000313" key="10">
    <source>
        <dbReference type="Proteomes" id="UP001244341"/>
    </source>
</evidence>
<keyword evidence="10" id="KW-1185">Reference proteome</keyword>
<accession>A0ABY8TGG2</accession>
<dbReference type="Gene3D" id="1.20.120.310">
    <property type="entry name" value="ERV/ALR sulfhydryl oxidase domain"/>
    <property type="match status" value="1"/>
</dbReference>
<dbReference type="Pfam" id="PF20210">
    <property type="entry name" value="Laa1_Sip1_HTR5"/>
    <property type="match status" value="1"/>
</dbReference>
<feature type="compositionally biased region" description="Low complexity" evidence="7">
    <location>
        <begin position="551"/>
        <end position="567"/>
    </location>
</feature>